<keyword evidence="3" id="KW-1185">Reference proteome</keyword>
<dbReference type="SUPFAM" id="SSF57667">
    <property type="entry name" value="beta-beta-alpha zinc fingers"/>
    <property type="match status" value="1"/>
</dbReference>
<evidence type="ECO:0000313" key="2">
    <source>
        <dbReference type="EMBL" id="KAF2725084.1"/>
    </source>
</evidence>
<protein>
    <recommendedName>
        <fullName evidence="1">C2H2-type domain-containing protein</fullName>
    </recommendedName>
</protein>
<reference evidence="2" key="1">
    <citation type="journal article" date="2020" name="Stud. Mycol.">
        <title>101 Dothideomycetes genomes: a test case for predicting lifestyles and emergence of pathogens.</title>
        <authorList>
            <person name="Haridas S."/>
            <person name="Albert R."/>
            <person name="Binder M."/>
            <person name="Bloem J."/>
            <person name="Labutti K."/>
            <person name="Salamov A."/>
            <person name="Andreopoulos B."/>
            <person name="Baker S."/>
            <person name="Barry K."/>
            <person name="Bills G."/>
            <person name="Bluhm B."/>
            <person name="Cannon C."/>
            <person name="Castanera R."/>
            <person name="Culley D."/>
            <person name="Daum C."/>
            <person name="Ezra D."/>
            <person name="Gonzalez J."/>
            <person name="Henrissat B."/>
            <person name="Kuo A."/>
            <person name="Liang C."/>
            <person name="Lipzen A."/>
            <person name="Lutzoni F."/>
            <person name="Magnuson J."/>
            <person name="Mondo S."/>
            <person name="Nolan M."/>
            <person name="Ohm R."/>
            <person name="Pangilinan J."/>
            <person name="Park H.-J."/>
            <person name="Ramirez L."/>
            <person name="Alfaro M."/>
            <person name="Sun H."/>
            <person name="Tritt A."/>
            <person name="Yoshinaga Y."/>
            <person name="Zwiers L.-H."/>
            <person name="Turgeon B."/>
            <person name="Goodwin S."/>
            <person name="Spatafora J."/>
            <person name="Crous P."/>
            <person name="Grigoriev I."/>
        </authorList>
    </citation>
    <scope>NUCLEOTIDE SEQUENCE</scope>
    <source>
        <strain evidence="2">CBS 116435</strain>
    </source>
</reference>
<accession>A0A9P4USJ2</accession>
<name>A0A9P4USJ2_9PEZI</name>
<dbReference type="Proteomes" id="UP000799441">
    <property type="component" value="Unassembled WGS sequence"/>
</dbReference>
<sequence length="177" mass="19043">MAPRGQTLPEATTESAKAARRSFFCELCQKGYARMNDFEAHEGSYDHQHRKRLKEMRQLTKNPNAAAIARAEEKRENQAAGLKSINISLAPGGSTKKKPVFKSTLQPHNAAGLQGSVGAVPIPSALAASISVGPGGDDDLSCAVRNGWADDKYDPRFPTGCDEDCPACQGREEAMQL</sequence>
<dbReference type="PANTHER" id="PTHR47251:SF1">
    <property type="entry name" value="FINGER DOMAIN PROTEIN, PUTATIVE (AFU_ORTHOLOGUE AFUA_3G04180)-RELATED"/>
    <property type="match status" value="1"/>
</dbReference>
<dbReference type="PROSITE" id="PS00028">
    <property type="entry name" value="ZINC_FINGER_C2H2_1"/>
    <property type="match status" value="1"/>
</dbReference>
<evidence type="ECO:0000259" key="1">
    <source>
        <dbReference type="PROSITE" id="PS00028"/>
    </source>
</evidence>
<dbReference type="OrthoDB" id="4822at2759"/>
<comment type="caution">
    <text evidence="2">The sequence shown here is derived from an EMBL/GenBank/DDBJ whole genome shotgun (WGS) entry which is preliminary data.</text>
</comment>
<dbReference type="AlphaFoldDB" id="A0A9P4USJ2"/>
<evidence type="ECO:0000313" key="3">
    <source>
        <dbReference type="Proteomes" id="UP000799441"/>
    </source>
</evidence>
<dbReference type="InterPro" id="IPR013087">
    <property type="entry name" value="Znf_C2H2_type"/>
</dbReference>
<organism evidence="2 3">
    <name type="scientific">Polychaeton citri CBS 116435</name>
    <dbReference type="NCBI Taxonomy" id="1314669"/>
    <lineage>
        <taxon>Eukaryota</taxon>
        <taxon>Fungi</taxon>
        <taxon>Dikarya</taxon>
        <taxon>Ascomycota</taxon>
        <taxon>Pezizomycotina</taxon>
        <taxon>Dothideomycetes</taxon>
        <taxon>Dothideomycetidae</taxon>
        <taxon>Capnodiales</taxon>
        <taxon>Capnodiaceae</taxon>
        <taxon>Polychaeton</taxon>
    </lineage>
</organism>
<dbReference type="PANTHER" id="PTHR47251">
    <property type="entry name" value="FINGER DOMAIN PROTEIN, PUTATIVE (AFU_ORTHOLOGUE AFUA_3G04180)-RELATED"/>
    <property type="match status" value="1"/>
</dbReference>
<proteinExistence type="predicted"/>
<dbReference type="EMBL" id="MU003769">
    <property type="protein sequence ID" value="KAF2725084.1"/>
    <property type="molecule type" value="Genomic_DNA"/>
</dbReference>
<feature type="domain" description="C2H2-type" evidence="1">
    <location>
        <begin position="25"/>
        <end position="47"/>
    </location>
</feature>
<gene>
    <name evidence="2" type="ORF">K431DRAFT_240031</name>
</gene>
<dbReference type="InterPro" id="IPR036236">
    <property type="entry name" value="Znf_C2H2_sf"/>
</dbReference>